<evidence type="ECO:0008006" key="4">
    <source>
        <dbReference type="Google" id="ProtNLM"/>
    </source>
</evidence>
<name>A0ABU3AC10_9FLAO</name>
<feature type="coiled-coil region" evidence="1">
    <location>
        <begin position="21"/>
        <end position="76"/>
    </location>
</feature>
<dbReference type="Proteomes" id="UP001255246">
    <property type="component" value="Unassembled WGS sequence"/>
</dbReference>
<dbReference type="RefSeq" id="WP_311351687.1">
    <property type="nucleotide sequence ID" value="NZ_JAVRHR010000002.1"/>
</dbReference>
<organism evidence="2 3">
    <name type="scientific">Croceitalea rosinachiae</name>
    <dbReference type="NCBI Taxonomy" id="3075596"/>
    <lineage>
        <taxon>Bacteria</taxon>
        <taxon>Pseudomonadati</taxon>
        <taxon>Bacteroidota</taxon>
        <taxon>Flavobacteriia</taxon>
        <taxon>Flavobacteriales</taxon>
        <taxon>Flavobacteriaceae</taxon>
        <taxon>Croceitalea</taxon>
    </lineage>
</organism>
<evidence type="ECO:0000313" key="3">
    <source>
        <dbReference type="Proteomes" id="UP001255246"/>
    </source>
</evidence>
<sequence length="253" mass="27532">MRRFLPLFALLVFTTTSAQKKSELIAKVSELEKTIMSLNDSVSQAQREINASNSKAELFEKENEDLRAANATLLQNLTNFSKISKQNTESVGNALNSLKKKEEQLRIITDNFSRNDSIAIAIFTQIKQTMGPEVKAGVSNGIVSISNSLDGLFGSDSASTLTESGADWTTKVGAIVKANPDRSIIVEGLNITGEFAVTYAQASTIANRLAKTEGVGSEKIQIVVKDGNFKEGISVRIAPNDTAFYQMVKKEFQ</sequence>
<keyword evidence="3" id="KW-1185">Reference proteome</keyword>
<protein>
    <recommendedName>
        <fullName evidence="4">OmpA family protein</fullName>
    </recommendedName>
</protein>
<accession>A0ABU3AC10</accession>
<proteinExistence type="predicted"/>
<comment type="caution">
    <text evidence="2">The sequence shown here is derived from an EMBL/GenBank/DDBJ whole genome shotgun (WGS) entry which is preliminary data.</text>
</comment>
<keyword evidence="1" id="KW-0175">Coiled coil</keyword>
<dbReference type="EMBL" id="JAVRHR010000002">
    <property type="protein sequence ID" value="MDT0607706.1"/>
    <property type="molecule type" value="Genomic_DNA"/>
</dbReference>
<evidence type="ECO:0000313" key="2">
    <source>
        <dbReference type="EMBL" id="MDT0607706.1"/>
    </source>
</evidence>
<evidence type="ECO:0000256" key="1">
    <source>
        <dbReference type="SAM" id="Coils"/>
    </source>
</evidence>
<reference evidence="2 3" key="1">
    <citation type="submission" date="2023-09" db="EMBL/GenBank/DDBJ databases">
        <authorList>
            <person name="Rey-Velasco X."/>
        </authorList>
    </citation>
    <scope>NUCLEOTIDE SEQUENCE [LARGE SCALE GENOMIC DNA]</scope>
    <source>
        <strain evidence="2 3">F388</strain>
    </source>
</reference>
<gene>
    <name evidence="2" type="ORF">RM706_11715</name>
</gene>